<proteinExistence type="predicted"/>
<evidence type="ECO:0000313" key="1">
    <source>
        <dbReference type="EMBL" id="KAF7293091.1"/>
    </source>
</evidence>
<organism evidence="1 2">
    <name type="scientific">Mycena indigotica</name>
    <dbReference type="NCBI Taxonomy" id="2126181"/>
    <lineage>
        <taxon>Eukaryota</taxon>
        <taxon>Fungi</taxon>
        <taxon>Dikarya</taxon>
        <taxon>Basidiomycota</taxon>
        <taxon>Agaricomycotina</taxon>
        <taxon>Agaricomycetes</taxon>
        <taxon>Agaricomycetidae</taxon>
        <taxon>Agaricales</taxon>
        <taxon>Marasmiineae</taxon>
        <taxon>Mycenaceae</taxon>
        <taxon>Mycena</taxon>
    </lineage>
</organism>
<name>A0A8H6S5A8_9AGAR</name>
<gene>
    <name evidence="1" type="ORF">MIND_01208500</name>
</gene>
<dbReference type="Proteomes" id="UP000636479">
    <property type="component" value="Unassembled WGS sequence"/>
</dbReference>
<reference evidence="1" key="1">
    <citation type="submission" date="2020-05" db="EMBL/GenBank/DDBJ databases">
        <title>Mycena genomes resolve the evolution of fungal bioluminescence.</title>
        <authorList>
            <person name="Tsai I.J."/>
        </authorList>
    </citation>
    <scope>NUCLEOTIDE SEQUENCE</scope>
    <source>
        <strain evidence="1">171206Taipei</strain>
    </source>
</reference>
<keyword evidence="2" id="KW-1185">Reference proteome</keyword>
<dbReference type="GeneID" id="59351109"/>
<accession>A0A8H6S5A8</accession>
<dbReference type="EMBL" id="JACAZF010000011">
    <property type="protein sequence ID" value="KAF7293091.1"/>
    <property type="molecule type" value="Genomic_DNA"/>
</dbReference>
<dbReference type="AlphaFoldDB" id="A0A8H6S5A8"/>
<evidence type="ECO:0000313" key="2">
    <source>
        <dbReference type="Proteomes" id="UP000636479"/>
    </source>
</evidence>
<dbReference type="RefSeq" id="XP_037215519.1">
    <property type="nucleotide sequence ID" value="XM_037368593.1"/>
</dbReference>
<comment type="caution">
    <text evidence="1">The sequence shown here is derived from an EMBL/GenBank/DDBJ whole genome shotgun (WGS) entry which is preliminary data.</text>
</comment>
<protein>
    <submittedName>
        <fullName evidence="1">Uncharacterized protein</fullName>
    </submittedName>
</protein>
<sequence>MFPSHKKMTVDLIYAFLFPTMCTNAGNDVQGRRLRPMDYQTELKRKQDRNAKAKAHMARKRAALKSAAPEIQKRVAERTRLYRKRYRKRRRDTLLEGEAKQRSNTEGHWDGAVEYWSRFWPNHPHFPPVMLDYARSSFLLPPPPHLLDPSMLACPIPPFPPQVPLLDFMYPLRPPSLDHLSLALSPTT</sequence>